<proteinExistence type="predicted"/>
<sequence length="138" mass="14878">MRKRWRKKKKKKKVGEEEAKTMTKDEDEGDDDNDSNEDEVPERGVDDGDDGYYEEGGDRDSEAKNRHRHMEQKANRCINIITNKEFRTMAAVGIPNAAEAAAAAVGDVAGGDDAASLAGGGIPTASSGVGVVGVRRKE</sequence>
<gene>
    <name evidence="2" type="ORF">LSP00402_LOCUS20400</name>
</gene>
<dbReference type="EMBL" id="HBHP01033149">
    <property type="protein sequence ID" value="CAD9776395.1"/>
    <property type="molecule type" value="Transcribed_RNA"/>
</dbReference>
<reference evidence="2" key="1">
    <citation type="submission" date="2021-01" db="EMBL/GenBank/DDBJ databases">
        <authorList>
            <person name="Corre E."/>
            <person name="Pelletier E."/>
            <person name="Niang G."/>
            <person name="Scheremetjew M."/>
            <person name="Finn R."/>
            <person name="Kale V."/>
            <person name="Holt S."/>
            <person name="Cochrane G."/>
            <person name="Meng A."/>
            <person name="Brown T."/>
            <person name="Cohen L."/>
        </authorList>
    </citation>
    <scope>NUCLEOTIDE SEQUENCE</scope>
    <source>
        <strain evidence="2">CCMP622</strain>
    </source>
</reference>
<dbReference type="AlphaFoldDB" id="A0A7S2U1U7"/>
<protein>
    <submittedName>
        <fullName evidence="2">Uncharacterized protein</fullName>
    </submittedName>
</protein>
<feature type="compositionally biased region" description="Acidic residues" evidence="1">
    <location>
        <begin position="25"/>
        <end position="40"/>
    </location>
</feature>
<evidence type="ECO:0000313" key="2">
    <source>
        <dbReference type="EMBL" id="CAD9776395.1"/>
    </source>
</evidence>
<organism evidence="2">
    <name type="scientific">Lotharella oceanica</name>
    <dbReference type="NCBI Taxonomy" id="641309"/>
    <lineage>
        <taxon>Eukaryota</taxon>
        <taxon>Sar</taxon>
        <taxon>Rhizaria</taxon>
        <taxon>Cercozoa</taxon>
        <taxon>Chlorarachniophyceae</taxon>
        <taxon>Lotharella</taxon>
    </lineage>
</organism>
<name>A0A7S2U1U7_9EUKA</name>
<feature type="compositionally biased region" description="Basic residues" evidence="1">
    <location>
        <begin position="1"/>
        <end position="13"/>
    </location>
</feature>
<feature type="region of interest" description="Disordered" evidence="1">
    <location>
        <begin position="1"/>
        <end position="71"/>
    </location>
</feature>
<feature type="compositionally biased region" description="Basic and acidic residues" evidence="1">
    <location>
        <begin position="14"/>
        <end position="24"/>
    </location>
</feature>
<evidence type="ECO:0000256" key="1">
    <source>
        <dbReference type="SAM" id="MobiDB-lite"/>
    </source>
</evidence>
<accession>A0A7S2U1U7</accession>